<proteinExistence type="inferred from homology"/>
<keyword evidence="10 15" id="KW-0274">FAD</keyword>
<evidence type="ECO:0000256" key="1">
    <source>
        <dbReference type="ARBA" id="ARBA00002121"/>
    </source>
</evidence>
<dbReference type="EC" id="2.7.1.26" evidence="15"/>
<keyword evidence="4 15" id="KW-0285">Flavoprotein</keyword>
<comment type="similarity">
    <text evidence="15">Belongs to the ribF family.</text>
</comment>
<comment type="pathway">
    <text evidence="3 15">Cofactor biosynthesis; FMN biosynthesis; FMN from riboflavin (ATP route): step 1/1.</text>
</comment>
<keyword evidence="5 15" id="KW-0288">FMN</keyword>
<keyword evidence="6 15" id="KW-0808">Transferase</keyword>
<evidence type="ECO:0000256" key="7">
    <source>
        <dbReference type="ARBA" id="ARBA00022695"/>
    </source>
</evidence>
<comment type="function">
    <text evidence="1">Catalyzes the phosphorylation of riboflavin to FMN followed by the adenylation of FMN to FAD.</text>
</comment>
<comment type="catalytic activity">
    <reaction evidence="13 15">
        <text>riboflavin + ATP = FMN + ADP + H(+)</text>
        <dbReference type="Rhea" id="RHEA:14357"/>
        <dbReference type="ChEBI" id="CHEBI:15378"/>
        <dbReference type="ChEBI" id="CHEBI:30616"/>
        <dbReference type="ChEBI" id="CHEBI:57986"/>
        <dbReference type="ChEBI" id="CHEBI:58210"/>
        <dbReference type="ChEBI" id="CHEBI:456216"/>
        <dbReference type="EC" id="2.7.1.26"/>
    </reaction>
</comment>
<dbReference type="NCBIfam" id="NF004162">
    <property type="entry name" value="PRK05627.1-5"/>
    <property type="match status" value="1"/>
</dbReference>
<sequence>MQTVVYHNGRISAPDGSDTVFEAQPSAVTVGSYDGVHAGHRRIIGRMIDAAKREHLRSVVVTFEPHPRQVVDSGNALPVRLLTLLPEKQRLMASLGIDCLFVVRFDREFSLRSSEWFIRHVLEEIVGARTIVIGYDHGFGRDRNGSSETLRDFAGRDGFHVEVVDEVRLDDEHFSSTRIRKLLADGRVAEANRFLGSPYMISGRVVHGAALGRKLGFPTVNIQPANPDKLLPRRGVYVAETEINGARVRAMMNIGNRPTLNEVSQPVIEAHLLDYEGVLYGRELFFSVLSRVRDEKKFASPEELQTQLQKDKKMVELFQK</sequence>
<keyword evidence="9 15" id="KW-0418">Kinase</keyword>
<dbReference type="GO" id="GO:0008531">
    <property type="term" value="F:riboflavin kinase activity"/>
    <property type="evidence" value="ECO:0007669"/>
    <property type="project" value="UniProtKB-UniRule"/>
</dbReference>
<evidence type="ECO:0000256" key="6">
    <source>
        <dbReference type="ARBA" id="ARBA00022679"/>
    </source>
</evidence>
<evidence type="ECO:0000256" key="4">
    <source>
        <dbReference type="ARBA" id="ARBA00022630"/>
    </source>
</evidence>
<keyword evidence="7 15" id="KW-0548">Nucleotidyltransferase</keyword>
<evidence type="ECO:0000313" key="17">
    <source>
        <dbReference type="EMBL" id="HED31486.1"/>
    </source>
</evidence>
<comment type="catalytic activity">
    <reaction evidence="14 15">
        <text>FMN + ATP + H(+) = FAD + diphosphate</text>
        <dbReference type="Rhea" id="RHEA:17237"/>
        <dbReference type="ChEBI" id="CHEBI:15378"/>
        <dbReference type="ChEBI" id="CHEBI:30616"/>
        <dbReference type="ChEBI" id="CHEBI:33019"/>
        <dbReference type="ChEBI" id="CHEBI:57692"/>
        <dbReference type="ChEBI" id="CHEBI:58210"/>
        <dbReference type="EC" id="2.7.7.2"/>
    </reaction>
</comment>
<dbReference type="SUPFAM" id="SSF82114">
    <property type="entry name" value="Riboflavin kinase-like"/>
    <property type="match status" value="1"/>
</dbReference>
<dbReference type="GO" id="GO:0006747">
    <property type="term" value="P:FAD biosynthetic process"/>
    <property type="evidence" value="ECO:0007669"/>
    <property type="project" value="UniProtKB-UniRule"/>
</dbReference>
<reference evidence="17" key="1">
    <citation type="journal article" date="2020" name="mSystems">
        <title>Genome- and Community-Level Interaction Insights into Carbon Utilization and Element Cycling Functions of Hydrothermarchaeota in Hydrothermal Sediment.</title>
        <authorList>
            <person name="Zhou Z."/>
            <person name="Liu Y."/>
            <person name="Xu W."/>
            <person name="Pan J."/>
            <person name="Luo Z.H."/>
            <person name="Li M."/>
        </authorList>
    </citation>
    <scope>NUCLEOTIDE SEQUENCE [LARGE SCALE GENOMIC DNA]</scope>
    <source>
        <strain evidence="17">SpSt-1181</strain>
    </source>
</reference>
<dbReference type="Pfam" id="PF01687">
    <property type="entry name" value="Flavokinase"/>
    <property type="match status" value="1"/>
</dbReference>
<dbReference type="Proteomes" id="UP000886335">
    <property type="component" value="Unassembled WGS sequence"/>
</dbReference>
<comment type="pathway">
    <text evidence="2 15">Cofactor biosynthesis; FAD biosynthesis; FAD from FMN: step 1/1.</text>
</comment>
<dbReference type="AlphaFoldDB" id="A0A831SRB9"/>
<dbReference type="UniPathway" id="UPA00276">
    <property type="reaction ID" value="UER00406"/>
</dbReference>
<organism evidence="17">
    <name type="scientific">Prosthecochloris aestuarii</name>
    <dbReference type="NCBI Taxonomy" id="1102"/>
    <lineage>
        <taxon>Bacteria</taxon>
        <taxon>Pseudomonadati</taxon>
        <taxon>Chlorobiota</taxon>
        <taxon>Chlorobiia</taxon>
        <taxon>Chlorobiales</taxon>
        <taxon>Chlorobiaceae</taxon>
        <taxon>Prosthecochloris</taxon>
    </lineage>
</organism>
<dbReference type="InterPro" id="IPR023465">
    <property type="entry name" value="Riboflavin_kinase_dom_sf"/>
</dbReference>
<dbReference type="UniPathway" id="UPA00277">
    <property type="reaction ID" value="UER00407"/>
</dbReference>
<dbReference type="NCBIfam" id="NF004160">
    <property type="entry name" value="PRK05627.1-3"/>
    <property type="match status" value="1"/>
</dbReference>
<dbReference type="SUPFAM" id="SSF52374">
    <property type="entry name" value="Nucleotidylyl transferase"/>
    <property type="match status" value="1"/>
</dbReference>
<dbReference type="Pfam" id="PF06574">
    <property type="entry name" value="FAD_syn"/>
    <property type="match status" value="1"/>
</dbReference>
<evidence type="ECO:0000256" key="3">
    <source>
        <dbReference type="ARBA" id="ARBA00005201"/>
    </source>
</evidence>
<evidence type="ECO:0000256" key="5">
    <source>
        <dbReference type="ARBA" id="ARBA00022643"/>
    </source>
</evidence>
<dbReference type="EMBL" id="DSBW01000161">
    <property type="protein sequence ID" value="HED31486.1"/>
    <property type="molecule type" value="Genomic_DNA"/>
</dbReference>
<dbReference type="SMART" id="SM00904">
    <property type="entry name" value="Flavokinase"/>
    <property type="match status" value="1"/>
</dbReference>
<evidence type="ECO:0000256" key="12">
    <source>
        <dbReference type="ARBA" id="ARBA00023268"/>
    </source>
</evidence>
<dbReference type="Gene3D" id="3.40.50.620">
    <property type="entry name" value="HUPs"/>
    <property type="match status" value="1"/>
</dbReference>
<evidence type="ECO:0000256" key="11">
    <source>
        <dbReference type="ARBA" id="ARBA00022840"/>
    </source>
</evidence>
<evidence type="ECO:0000256" key="8">
    <source>
        <dbReference type="ARBA" id="ARBA00022741"/>
    </source>
</evidence>
<evidence type="ECO:0000256" key="2">
    <source>
        <dbReference type="ARBA" id="ARBA00004726"/>
    </source>
</evidence>
<evidence type="ECO:0000256" key="10">
    <source>
        <dbReference type="ARBA" id="ARBA00022827"/>
    </source>
</evidence>
<dbReference type="FunFam" id="3.40.50.620:FF:000021">
    <property type="entry name" value="Riboflavin biosynthesis protein"/>
    <property type="match status" value="1"/>
</dbReference>
<dbReference type="EC" id="2.7.7.2" evidence="15"/>
<evidence type="ECO:0000256" key="14">
    <source>
        <dbReference type="ARBA" id="ARBA00049494"/>
    </source>
</evidence>
<accession>A0A831SRB9</accession>
<dbReference type="GO" id="GO:0003919">
    <property type="term" value="F:FMN adenylyltransferase activity"/>
    <property type="evidence" value="ECO:0007669"/>
    <property type="project" value="UniProtKB-UniRule"/>
</dbReference>
<protein>
    <recommendedName>
        <fullName evidence="15">Riboflavin biosynthesis protein</fullName>
    </recommendedName>
    <domain>
        <recommendedName>
            <fullName evidence="15">Riboflavin kinase</fullName>
            <ecNumber evidence="15">2.7.1.26</ecNumber>
        </recommendedName>
        <alternativeName>
            <fullName evidence="15">Flavokinase</fullName>
        </alternativeName>
    </domain>
    <domain>
        <recommendedName>
            <fullName evidence="15">FMN adenylyltransferase</fullName>
            <ecNumber evidence="15">2.7.7.2</ecNumber>
        </recommendedName>
        <alternativeName>
            <fullName evidence="15">FAD pyrophosphorylase</fullName>
        </alternativeName>
        <alternativeName>
            <fullName evidence="15">FAD synthase</fullName>
        </alternativeName>
    </domain>
</protein>
<dbReference type="InterPro" id="IPR023468">
    <property type="entry name" value="Riboflavin_kinase"/>
</dbReference>
<dbReference type="InterPro" id="IPR015864">
    <property type="entry name" value="FAD_synthase"/>
</dbReference>
<evidence type="ECO:0000259" key="16">
    <source>
        <dbReference type="SMART" id="SM00904"/>
    </source>
</evidence>
<keyword evidence="11 15" id="KW-0067">ATP-binding</keyword>
<dbReference type="InterPro" id="IPR015865">
    <property type="entry name" value="Riboflavin_kinase_bac/euk"/>
</dbReference>
<dbReference type="PANTHER" id="PTHR22749:SF6">
    <property type="entry name" value="RIBOFLAVIN KINASE"/>
    <property type="match status" value="1"/>
</dbReference>
<evidence type="ECO:0000256" key="15">
    <source>
        <dbReference type="PIRNR" id="PIRNR004491"/>
    </source>
</evidence>
<dbReference type="PIRSF" id="PIRSF004491">
    <property type="entry name" value="FAD_Synth"/>
    <property type="match status" value="1"/>
</dbReference>
<keyword evidence="12" id="KW-0511">Multifunctional enzyme</keyword>
<dbReference type="Gene3D" id="2.40.30.30">
    <property type="entry name" value="Riboflavin kinase-like"/>
    <property type="match status" value="1"/>
</dbReference>
<dbReference type="GO" id="GO:0005524">
    <property type="term" value="F:ATP binding"/>
    <property type="evidence" value="ECO:0007669"/>
    <property type="project" value="UniProtKB-UniRule"/>
</dbReference>
<dbReference type="PANTHER" id="PTHR22749">
    <property type="entry name" value="RIBOFLAVIN KINASE/FMN ADENYLYLTRANSFERASE"/>
    <property type="match status" value="1"/>
</dbReference>
<dbReference type="CDD" id="cd02064">
    <property type="entry name" value="FAD_synthetase_N"/>
    <property type="match status" value="1"/>
</dbReference>
<dbReference type="InterPro" id="IPR014729">
    <property type="entry name" value="Rossmann-like_a/b/a_fold"/>
</dbReference>
<feature type="domain" description="Riboflavin kinase" evidence="16">
    <location>
        <begin position="194"/>
        <end position="320"/>
    </location>
</feature>
<dbReference type="NCBIfam" id="TIGR00083">
    <property type="entry name" value="ribF"/>
    <property type="match status" value="1"/>
</dbReference>
<dbReference type="GO" id="GO:0009398">
    <property type="term" value="P:FMN biosynthetic process"/>
    <property type="evidence" value="ECO:0007669"/>
    <property type="project" value="UniProtKB-UniRule"/>
</dbReference>
<name>A0A831SRB9_PROAE</name>
<comment type="caution">
    <text evidence="17">The sequence shown here is derived from an EMBL/GenBank/DDBJ whole genome shotgun (WGS) entry which is preliminary data.</text>
</comment>
<keyword evidence="8 15" id="KW-0547">Nucleotide-binding</keyword>
<gene>
    <name evidence="17" type="ORF">ENN50_07375</name>
</gene>
<evidence type="ECO:0000256" key="13">
    <source>
        <dbReference type="ARBA" id="ARBA00047880"/>
    </source>
</evidence>
<dbReference type="InterPro" id="IPR002606">
    <property type="entry name" value="Riboflavin_kinase_bac"/>
</dbReference>
<evidence type="ECO:0000256" key="9">
    <source>
        <dbReference type="ARBA" id="ARBA00022777"/>
    </source>
</evidence>
<dbReference type="GO" id="GO:0009231">
    <property type="term" value="P:riboflavin biosynthetic process"/>
    <property type="evidence" value="ECO:0007669"/>
    <property type="project" value="InterPro"/>
</dbReference>